<keyword evidence="1" id="KW-0732">Signal</keyword>
<dbReference type="Proteomes" id="UP000298652">
    <property type="component" value="Chromosome 3"/>
</dbReference>
<feature type="signal peptide" evidence="1">
    <location>
        <begin position="1"/>
        <end position="26"/>
    </location>
</feature>
<dbReference type="Gramene" id="TKW28284">
    <property type="protein sequence ID" value="TKW28284"/>
    <property type="gene ID" value="SEVIR_3G308500v2"/>
</dbReference>
<reference evidence="2" key="1">
    <citation type="submission" date="2019-03" db="EMBL/GenBank/DDBJ databases">
        <title>WGS assembly of Setaria viridis.</title>
        <authorList>
            <person name="Huang P."/>
            <person name="Jenkins J."/>
            <person name="Grimwood J."/>
            <person name="Barry K."/>
            <person name="Healey A."/>
            <person name="Mamidi S."/>
            <person name="Sreedasyam A."/>
            <person name="Shu S."/>
            <person name="Feldman M."/>
            <person name="Wu J."/>
            <person name="Yu Y."/>
            <person name="Chen C."/>
            <person name="Johnson J."/>
            <person name="Rokhsar D."/>
            <person name="Baxter I."/>
            <person name="Schmutz J."/>
            <person name="Brutnell T."/>
            <person name="Kellogg E."/>
        </authorList>
    </citation>
    <scope>NUCLEOTIDE SEQUENCE [LARGE SCALE GENOMIC DNA]</scope>
</reference>
<gene>
    <name evidence="2" type="ORF">SEVIR_3G308500v2</name>
</gene>
<dbReference type="EMBL" id="CM016554">
    <property type="protein sequence ID" value="TKW28284.1"/>
    <property type="molecule type" value="Genomic_DNA"/>
</dbReference>
<evidence type="ECO:0000256" key="1">
    <source>
        <dbReference type="SAM" id="SignalP"/>
    </source>
</evidence>
<protein>
    <recommendedName>
        <fullName evidence="4">Kazal-like domain-containing protein</fullName>
    </recommendedName>
</protein>
<name>A0A4U6VIF3_SETVI</name>
<evidence type="ECO:0008006" key="4">
    <source>
        <dbReference type="Google" id="ProtNLM"/>
    </source>
</evidence>
<proteinExistence type="predicted"/>
<feature type="chain" id="PRO_5020276794" description="Kazal-like domain-containing protein" evidence="1">
    <location>
        <begin position="27"/>
        <end position="159"/>
    </location>
</feature>
<organism evidence="2 3">
    <name type="scientific">Setaria viridis</name>
    <name type="common">Green bristlegrass</name>
    <name type="synonym">Setaria italica subsp. viridis</name>
    <dbReference type="NCBI Taxonomy" id="4556"/>
    <lineage>
        <taxon>Eukaryota</taxon>
        <taxon>Viridiplantae</taxon>
        <taxon>Streptophyta</taxon>
        <taxon>Embryophyta</taxon>
        <taxon>Tracheophyta</taxon>
        <taxon>Spermatophyta</taxon>
        <taxon>Magnoliopsida</taxon>
        <taxon>Liliopsida</taxon>
        <taxon>Poales</taxon>
        <taxon>Poaceae</taxon>
        <taxon>PACMAD clade</taxon>
        <taxon>Panicoideae</taxon>
        <taxon>Panicodae</taxon>
        <taxon>Paniceae</taxon>
        <taxon>Cenchrinae</taxon>
        <taxon>Setaria</taxon>
    </lineage>
</organism>
<dbReference type="AlphaFoldDB" id="A0A4U6VIF3"/>
<accession>A0A4U6VIF3</accession>
<keyword evidence="3" id="KW-1185">Reference proteome</keyword>
<sequence length="159" mass="16677">MASTAATIKEALVVAVCFVLLHFSMGQQPEPAPAPPSPPVLDCGNYCFSNCSPRCQAQSAAEHGNCNTTLEFYDDCFKGCTSQCKGNSYTRGSCTMGSSSAKNCGNPCARACCESCTNTAPDLYSRCISSRGMGMISCMPSCMNDCTDNCMNGLVPPAP</sequence>
<evidence type="ECO:0000313" key="3">
    <source>
        <dbReference type="Proteomes" id="UP000298652"/>
    </source>
</evidence>
<evidence type="ECO:0000313" key="2">
    <source>
        <dbReference type="EMBL" id="TKW28284.1"/>
    </source>
</evidence>